<evidence type="ECO:0000313" key="7">
    <source>
        <dbReference type="Proteomes" id="UP000635142"/>
    </source>
</evidence>
<dbReference type="AlphaFoldDB" id="A0A927D2V8"/>
<dbReference type="InterPro" id="IPR005119">
    <property type="entry name" value="LysR_subst-bd"/>
</dbReference>
<evidence type="ECO:0000256" key="2">
    <source>
        <dbReference type="ARBA" id="ARBA00023015"/>
    </source>
</evidence>
<dbReference type="InterPro" id="IPR036388">
    <property type="entry name" value="WH-like_DNA-bd_sf"/>
</dbReference>
<dbReference type="SUPFAM" id="SSF46785">
    <property type="entry name" value="Winged helix' DNA-binding domain"/>
    <property type="match status" value="1"/>
</dbReference>
<dbReference type="PROSITE" id="PS50931">
    <property type="entry name" value="HTH_LYSR"/>
    <property type="match status" value="1"/>
</dbReference>
<comment type="similarity">
    <text evidence="1">Belongs to the LysR transcriptional regulatory family.</text>
</comment>
<dbReference type="GO" id="GO:0003700">
    <property type="term" value="F:DNA-binding transcription factor activity"/>
    <property type="evidence" value="ECO:0007669"/>
    <property type="project" value="InterPro"/>
</dbReference>
<dbReference type="RefSeq" id="WP_191073359.1">
    <property type="nucleotide sequence ID" value="NZ_JACTAG010000001.1"/>
</dbReference>
<organism evidence="6 7">
    <name type="scientific">Sulfitobacter aestuariivivens</name>
    <dbReference type="NCBI Taxonomy" id="2766981"/>
    <lineage>
        <taxon>Bacteria</taxon>
        <taxon>Pseudomonadati</taxon>
        <taxon>Pseudomonadota</taxon>
        <taxon>Alphaproteobacteria</taxon>
        <taxon>Rhodobacterales</taxon>
        <taxon>Roseobacteraceae</taxon>
        <taxon>Sulfitobacter</taxon>
    </lineage>
</organism>
<dbReference type="Proteomes" id="UP000635142">
    <property type="component" value="Unassembled WGS sequence"/>
</dbReference>
<dbReference type="SUPFAM" id="SSF53850">
    <property type="entry name" value="Periplasmic binding protein-like II"/>
    <property type="match status" value="1"/>
</dbReference>
<dbReference type="GO" id="GO:0006351">
    <property type="term" value="P:DNA-templated transcription"/>
    <property type="evidence" value="ECO:0007669"/>
    <property type="project" value="TreeGrafter"/>
</dbReference>
<name>A0A927D2V8_9RHOB</name>
<dbReference type="PANTHER" id="PTHR30537:SF3">
    <property type="entry name" value="TRANSCRIPTIONAL REGULATORY PROTEIN"/>
    <property type="match status" value="1"/>
</dbReference>
<evidence type="ECO:0000256" key="4">
    <source>
        <dbReference type="ARBA" id="ARBA00023163"/>
    </source>
</evidence>
<comment type="caution">
    <text evidence="6">The sequence shown here is derived from an EMBL/GenBank/DDBJ whole genome shotgun (WGS) entry which is preliminary data.</text>
</comment>
<evidence type="ECO:0000256" key="3">
    <source>
        <dbReference type="ARBA" id="ARBA00023125"/>
    </source>
</evidence>
<protein>
    <submittedName>
        <fullName evidence="6">LysR family transcriptional regulator</fullName>
    </submittedName>
</protein>
<dbReference type="InterPro" id="IPR058163">
    <property type="entry name" value="LysR-type_TF_proteobact-type"/>
</dbReference>
<reference evidence="6" key="1">
    <citation type="submission" date="2020-08" db="EMBL/GenBank/DDBJ databases">
        <title>Sulfitobacter aestuariivivens sp. nov., isolated from a tidal flat.</title>
        <authorList>
            <person name="Park S."/>
            <person name="Yoon J.-H."/>
        </authorList>
    </citation>
    <scope>NUCLEOTIDE SEQUENCE</scope>
    <source>
        <strain evidence="6">TSTF-M16</strain>
    </source>
</reference>
<dbReference type="InterPro" id="IPR036390">
    <property type="entry name" value="WH_DNA-bd_sf"/>
</dbReference>
<dbReference type="EMBL" id="JACTAG010000001">
    <property type="protein sequence ID" value="MBD3662312.1"/>
    <property type="molecule type" value="Genomic_DNA"/>
</dbReference>
<evidence type="ECO:0000256" key="1">
    <source>
        <dbReference type="ARBA" id="ARBA00009437"/>
    </source>
</evidence>
<proteinExistence type="inferred from homology"/>
<keyword evidence="2" id="KW-0805">Transcription regulation</keyword>
<dbReference type="InterPro" id="IPR000847">
    <property type="entry name" value="LysR_HTH_N"/>
</dbReference>
<dbReference type="Pfam" id="PF00126">
    <property type="entry name" value="HTH_1"/>
    <property type="match status" value="1"/>
</dbReference>
<dbReference type="Pfam" id="PF03466">
    <property type="entry name" value="LysR_substrate"/>
    <property type="match status" value="1"/>
</dbReference>
<dbReference type="Gene3D" id="1.10.10.10">
    <property type="entry name" value="Winged helix-like DNA-binding domain superfamily/Winged helix DNA-binding domain"/>
    <property type="match status" value="1"/>
</dbReference>
<evidence type="ECO:0000259" key="5">
    <source>
        <dbReference type="PROSITE" id="PS50931"/>
    </source>
</evidence>
<keyword evidence="7" id="KW-1185">Reference proteome</keyword>
<dbReference type="Gene3D" id="3.40.190.290">
    <property type="match status" value="1"/>
</dbReference>
<sequence>MKSDFSNWSDVRIFLAVFRQGSTLAASRILGIAQPTVARRIDALEAATNLTLFERDTRGFKPTHAARDLFPLAQEIEAATAAFAKSAQALTEPRTIRITAPGTFADCVLDLFSDFSAANPNIAFDFVPSIRVLDLSKGEADIAVRVTADVSDGSLICRKIRTAKWALFGSQRYADERGFPKSEDDFRGHRFVTFEHADVPDYLHRWLTDRVTADQIVQSFRDVDLMQAAIRSGQGLGLVNIRQAQFDAALMACFGPIDALSRSHMLLISPDAYRRPEVKTFVKFFAPRYAATFDQS</sequence>
<dbReference type="PANTHER" id="PTHR30537">
    <property type="entry name" value="HTH-TYPE TRANSCRIPTIONAL REGULATOR"/>
    <property type="match status" value="1"/>
</dbReference>
<evidence type="ECO:0000313" key="6">
    <source>
        <dbReference type="EMBL" id="MBD3662312.1"/>
    </source>
</evidence>
<keyword evidence="4" id="KW-0804">Transcription</keyword>
<gene>
    <name evidence="6" type="ORF">H9Q16_00090</name>
</gene>
<accession>A0A927D2V8</accession>
<dbReference type="GO" id="GO:0043565">
    <property type="term" value="F:sequence-specific DNA binding"/>
    <property type="evidence" value="ECO:0007669"/>
    <property type="project" value="TreeGrafter"/>
</dbReference>
<feature type="domain" description="HTH lysR-type" evidence="5">
    <location>
        <begin position="7"/>
        <end position="63"/>
    </location>
</feature>
<keyword evidence="3" id="KW-0238">DNA-binding</keyword>